<dbReference type="SUPFAM" id="SSF54695">
    <property type="entry name" value="POZ domain"/>
    <property type="match status" value="1"/>
</dbReference>
<name>A0ABR4B2H1_9LECA</name>
<dbReference type="EMBL" id="JBHFEH010000035">
    <property type="protein sequence ID" value="KAL2051437.1"/>
    <property type="molecule type" value="Genomic_DNA"/>
</dbReference>
<dbReference type="PANTHER" id="PTHR47843">
    <property type="entry name" value="BTB DOMAIN-CONTAINING PROTEIN-RELATED"/>
    <property type="match status" value="1"/>
</dbReference>
<accession>A0ABR4B2H1</accession>
<dbReference type="Gene3D" id="3.30.710.10">
    <property type="entry name" value="Potassium Channel Kv1.1, Chain A"/>
    <property type="match status" value="1"/>
</dbReference>
<gene>
    <name evidence="2" type="ORF">ABVK25_008304</name>
</gene>
<protein>
    <recommendedName>
        <fullName evidence="1">BTB domain-containing protein</fullName>
    </recommendedName>
</protein>
<evidence type="ECO:0000259" key="1">
    <source>
        <dbReference type="PROSITE" id="PS50097"/>
    </source>
</evidence>
<dbReference type="InterPro" id="IPR000210">
    <property type="entry name" value="BTB/POZ_dom"/>
</dbReference>
<comment type="caution">
    <text evidence="2">The sequence shown here is derived from an EMBL/GenBank/DDBJ whole genome shotgun (WGS) entry which is preliminary data.</text>
</comment>
<evidence type="ECO:0000313" key="2">
    <source>
        <dbReference type="EMBL" id="KAL2051437.1"/>
    </source>
</evidence>
<organism evidence="2 3">
    <name type="scientific">Lepraria finkii</name>
    <dbReference type="NCBI Taxonomy" id="1340010"/>
    <lineage>
        <taxon>Eukaryota</taxon>
        <taxon>Fungi</taxon>
        <taxon>Dikarya</taxon>
        <taxon>Ascomycota</taxon>
        <taxon>Pezizomycotina</taxon>
        <taxon>Lecanoromycetes</taxon>
        <taxon>OSLEUM clade</taxon>
        <taxon>Lecanoromycetidae</taxon>
        <taxon>Lecanorales</taxon>
        <taxon>Lecanorineae</taxon>
        <taxon>Stereocaulaceae</taxon>
        <taxon>Lepraria</taxon>
    </lineage>
</organism>
<dbReference type="CDD" id="cd18186">
    <property type="entry name" value="BTB_POZ_ZBTB_KLHL-like"/>
    <property type="match status" value="1"/>
</dbReference>
<reference evidence="2 3" key="1">
    <citation type="submission" date="2024-09" db="EMBL/GenBank/DDBJ databases">
        <title>Rethinking Asexuality: The Enigmatic Case of Functional Sexual Genes in Lepraria (Stereocaulaceae).</title>
        <authorList>
            <person name="Doellman M."/>
            <person name="Sun Y."/>
            <person name="Barcenas-Pena A."/>
            <person name="Lumbsch H.T."/>
            <person name="Grewe F."/>
        </authorList>
    </citation>
    <scope>NUCLEOTIDE SEQUENCE [LARGE SCALE GENOMIC DNA]</scope>
    <source>
        <strain evidence="2 3">Grewe 0041</strain>
    </source>
</reference>
<keyword evidence="3" id="KW-1185">Reference proteome</keyword>
<dbReference type="Pfam" id="PF00651">
    <property type="entry name" value="BTB"/>
    <property type="match status" value="1"/>
</dbReference>
<dbReference type="PANTHER" id="PTHR47843:SF2">
    <property type="entry name" value="BTB DOMAIN-CONTAINING PROTEIN"/>
    <property type="match status" value="1"/>
</dbReference>
<dbReference type="Proteomes" id="UP001590951">
    <property type="component" value="Unassembled WGS sequence"/>
</dbReference>
<proteinExistence type="predicted"/>
<dbReference type="InterPro" id="IPR011333">
    <property type="entry name" value="SKP1/BTB/POZ_sf"/>
</dbReference>
<sequence length="363" mass="39816">MANNNPPATIPFSSSDLSSLRTWAVLLPSDCLLDLVGLIPSSNLTPSNLSPLRSPDRSQNIARLSIKYPGLKPARLNKARSNKPSPGIRAGEKAGPIASILLKVPTETRATSHIPRCSTTNMSSLTIPDRNAPRVVAAVSAKVEEHVSKKPRINQDSFDAIVIVKVGPSKTPFNMHKGLLCNAAPYFKAAFDGNFTEAKCAVLELLEEDVVMFKRFQLWVYTDKLLEEGEGERSIEWGTLAGLYIFGEFRGIPVLQNTTIDLLIDKQTTENIIPTNLLHRVYESLSDNSPLRKLLVDWSSSLGGLDMWFKTSATVDQCPKEFLVDLTVALYLHKKGTQLVVGNFKSVKGSYHVKAAAMASGQR</sequence>
<dbReference type="PROSITE" id="PS50097">
    <property type="entry name" value="BTB"/>
    <property type="match status" value="1"/>
</dbReference>
<evidence type="ECO:0000313" key="3">
    <source>
        <dbReference type="Proteomes" id="UP001590951"/>
    </source>
</evidence>
<feature type="domain" description="BTB" evidence="1">
    <location>
        <begin position="158"/>
        <end position="229"/>
    </location>
</feature>